<proteinExistence type="predicted"/>
<organism evidence="2 3">
    <name type="scientific">Vicia faba</name>
    <name type="common">Broad bean</name>
    <name type="synonym">Faba vulgaris</name>
    <dbReference type="NCBI Taxonomy" id="3906"/>
    <lineage>
        <taxon>Eukaryota</taxon>
        <taxon>Viridiplantae</taxon>
        <taxon>Streptophyta</taxon>
        <taxon>Embryophyta</taxon>
        <taxon>Tracheophyta</taxon>
        <taxon>Spermatophyta</taxon>
        <taxon>Magnoliopsida</taxon>
        <taxon>eudicotyledons</taxon>
        <taxon>Gunneridae</taxon>
        <taxon>Pentapetalae</taxon>
        <taxon>rosids</taxon>
        <taxon>fabids</taxon>
        <taxon>Fabales</taxon>
        <taxon>Fabaceae</taxon>
        <taxon>Papilionoideae</taxon>
        <taxon>50 kb inversion clade</taxon>
        <taxon>NPAAA clade</taxon>
        <taxon>Hologalegina</taxon>
        <taxon>IRL clade</taxon>
        <taxon>Fabeae</taxon>
        <taxon>Vicia</taxon>
    </lineage>
</organism>
<keyword evidence="1" id="KW-0812">Transmembrane</keyword>
<dbReference type="EMBL" id="OX451735">
    <property type="protein sequence ID" value="CAI8592671.1"/>
    <property type="molecule type" value="Genomic_DNA"/>
</dbReference>
<dbReference type="AlphaFoldDB" id="A0AAV0Z3Q3"/>
<evidence type="ECO:0000256" key="1">
    <source>
        <dbReference type="SAM" id="Phobius"/>
    </source>
</evidence>
<reference evidence="2 3" key="1">
    <citation type="submission" date="2023-01" db="EMBL/GenBank/DDBJ databases">
        <authorList>
            <person name="Kreplak J."/>
        </authorList>
    </citation>
    <scope>NUCLEOTIDE SEQUENCE [LARGE SCALE GENOMIC DNA]</scope>
</reference>
<evidence type="ECO:0000313" key="3">
    <source>
        <dbReference type="Proteomes" id="UP001157006"/>
    </source>
</evidence>
<name>A0AAV0Z3Q3_VICFA</name>
<dbReference type="Proteomes" id="UP001157006">
    <property type="component" value="Chromosome 1S"/>
</dbReference>
<evidence type="ECO:0000313" key="2">
    <source>
        <dbReference type="EMBL" id="CAI8592671.1"/>
    </source>
</evidence>
<sequence length="116" mass="12420">MRKTRLQCESSGHSNGVKDSNGCSIWIEDLLNLQQFSLDDSSGKTLYLKFAASEFKDAKKGNGVIIGIVVGAILGIGVLLALLLFVVLMQRKQTVGTGMSVEGSLVAFGYKHAKSN</sequence>
<feature type="transmembrane region" description="Helical" evidence="1">
    <location>
        <begin position="64"/>
        <end position="89"/>
    </location>
</feature>
<keyword evidence="3" id="KW-1185">Reference proteome</keyword>
<accession>A0AAV0Z3Q3</accession>
<protein>
    <submittedName>
        <fullName evidence="2">Uncharacterized protein</fullName>
    </submittedName>
</protein>
<keyword evidence="1" id="KW-0472">Membrane</keyword>
<gene>
    <name evidence="2" type="ORF">VFH_I052680</name>
</gene>
<keyword evidence="1" id="KW-1133">Transmembrane helix</keyword>